<dbReference type="RefSeq" id="WP_099439366.1">
    <property type="nucleotide sequence ID" value="NZ_CP024091.1"/>
</dbReference>
<reference evidence="1 2" key="1">
    <citation type="submission" date="2017-10" db="EMBL/GenBank/DDBJ databases">
        <title>Whole genome of Pedobacter ginsengisoli T01R-27 isolated from tomato rhizosphere.</title>
        <authorList>
            <person name="Weon H.-Y."/>
            <person name="Lee S.A."/>
            <person name="Sang M.K."/>
            <person name="Song J."/>
        </authorList>
    </citation>
    <scope>NUCLEOTIDE SEQUENCE [LARGE SCALE GENOMIC DNA]</scope>
    <source>
        <strain evidence="1 2">T01R-27</strain>
    </source>
</reference>
<evidence type="ECO:0000313" key="2">
    <source>
        <dbReference type="Proteomes" id="UP000223749"/>
    </source>
</evidence>
<sequence length="318" mass="37418">MNHHEEFISLFYEMHKNKKLGNEINLPPGFENTETVWMNFYGLGKFETLSFMYMECRDVEHFRQWITDLKGNAFVEQATLRFNSWSTDQQTKSSKAPVYPKTLSEEQLQFWETFGYIRIPGAVESSICNQVRQQICEHLNIEIDQPQTWYQKHPDLQGIMVQLYQNEQMEKVRYHPRIKEIFAELYQTDQLIPTTEKVGFNPPETDEWKLRNGSLHWDINFEAPIGFHIQGLVYLDEVPQERGPLMVVPGFHLRFKDWIKPFASLEKAQEYMLATETSSPVSGQRGDLILWQNTIPHSAGRNQSTLPRFVQYVSFAKL</sequence>
<evidence type="ECO:0008006" key="3">
    <source>
        <dbReference type="Google" id="ProtNLM"/>
    </source>
</evidence>
<accession>A0A2D1U782</accession>
<dbReference type="Pfam" id="PF05721">
    <property type="entry name" value="PhyH"/>
    <property type="match status" value="1"/>
</dbReference>
<dbReference type="OrthoDB" id="1157001at2"/>
<dbReference type="Gene3D" id="2.60.120.620">
    <property type="entry name" value="q2cbj1_9rhob like domain"/>
    <property type="match status" value="1"/>
</dbReference>
<protein>
    <recommendedName>
        <fullName evidence="3">Phytanoyl-CoA dioxygenase</fullName>
    </recommendedName>
</protein>
<dbReference type="SUPFAM" id="SSF51197">
    <property type="entry name" value="Clavaminate synthase-like"/>
    <property type="match status" value="1"/>
</dbReference>
<dbReference type="PANTHER" id="PTHR31630">
    <property type="entry name" value="PHYTANOYL-COA DIOXYGENASE-RELATED-RELATED"/>
    <property type="match status" value="1"/>
</dbReference>
<organism evidence="1 2">
    <name type="scientific">Pedobacter ginsengisoli</name>
    <dbReference type="NCBI Taxonomy" id="363852"/>
    <lineage>
        <taxon>Bacteria</taxon>
        <taxon>Pseudomonadati</taxon>
        <taxon>Bacteroidota</taxon>
        <taxon>Sphingobacteriia</taxon>
        <taxon>Sphingobacteriales</taxon>
        <taxon>Sphingobacteriaceae</taxon>
        <taxon>Pedobacter</taxon>
    </lineage>
</organism>
<evidence type="ECO:0000313" key="1">
    <source>
        <dbReference type="EMBL" id="ATP57442.1"/>
    </source>
</evidence>
<keyword evidence="2" id="KW-1185">Reference proteome</keyword>
<dbReference type="InterPro" id="IPR008775">
    <property type="entry name" value="Phytyl_CoA_dOase-like"/>
</dbReference>
<dbReference type="AlphaFoldDB" id="A0A2D1U782"/>
<dbReference type="PANTHER" id="PTHR31630:SF6">
    <property type="entry name" value="PHYTANOYL-COA DIOXYGENASE-RELATED"/>
    <property type="match status" value="1"/>
</dbReference>
<dbReference type="EMBL" id="CP024091">
    <property type="protein sequence ID" value="ATP57442.1"/>
    <property type="molecule type" value="Genomic_DNA"/>
</dbReference>
<dbReference type="GO" id="GO:0016706">
    <property type="term" value="F:2-oxoglutarate-dependent dioxygenase activity"/>
    <property type="evidence" value="ECO:0007669"/>
    <property type="project" value="UniProtKB-ARBA"/>
</dbReference>
<proteinExistence type="predicted"/>
<name>A0A2D1U782_9SPHI</name>
<gene>
    <name evidence="1" type="ORF">CPT03_13655</name>
</gene>
<dbReference type="KEGG" id="pgs:CPT03_13655"/>
<dbReference type="Proteomes" id="UP000223749">
    <property type="component" value="Chromosome"/>
</dbReference>